<sequence length="332" mass="36624">MNKLLASSIFAAALLGISSQAQAQDSCNVTISNMNWASAEVMAAIDKIVLEEGYGCTASLVPGDTMPTFASMTEKEEPDVAPEMWVNQFREQIDKAVDEGKVSYGSEVLSDGGEEGFWIPQYMADEHPEIKTVEDAFSHPELFPSKEDPSKGAFYNCPAGWGCQITSANLFKAFKAGDKGFVLVDTGSAAGLDGSIANAYEKKEPWFGYYWAPTAILGKYPMKKLDFGVPHDDAEWQKCTTVADCADPKKNAWTKSEVFTIVTPKIEKMSNGVKDYLTKRAWANDTVNKLLAWKEDNQATGEDTAYHFLENNEDIWSKWVTPEAAEKIKEAL</sequence>
<name>A0A4Y8RQP7_9HYPH</name>
<keyword evidence="1" id="KW-0732">Signal</keyword>
<dbReference type="GO" id="GO:0022857">
    <property type="term" value="F:transmembrane transporter activity"/>
    <property type="evidence" value="ECO:0007669"/>
    <property type="project" value="InterPro"/>
</dbReference>
<evidence type="ECO:0000313" key="4">
    <source>
        <dbReference type="Proteomes" id="UP000298179"/>
    </source>
</evidence>
<dbReference type="Gene3D" id="3.40.190.100">
    <property type="entry name" value="Glycine betaine-binding periplasmic protein, domain 2"/>
    <property type="match status" value="1"/>
</dbReference>
<comment type="caution">
    <text evidence="3">The sequence shown here is derived from an EMBL/GenBank/DDBJ whole genome shotgun (WGS) entry which is preliminary data.</text>
</comment>
<dbReference type="InterPro" id="IPR007210">
    <property type="entry name" value="ABC_Gly_betaine_transp_sub-bd"/>
</dbReference>
<feature type="chain" id="PRO_5021462291" evidence="1">
    <location>
        <begin position="24"/>
        <end position="332"/>
    </location>
</feature>
<dbReference type="EMBL" id="SOZD01000002">
    <property type="protein sequence ID" value="TFF25124.1"/>
    <property type="molecule type" value="Genomic_DNA"/>
</dbReference>
<dbReference type="CDD" id="cd13641">
    <property type="entry name" value="PBP2_HisX_like"/>
    <property type="match status" value="1"/>
</dbReference>
<protein>
    <submittedName>
        <fullName evidence="3">ABC transporter substrate-binding protein</fullName>
    </submittedName>
</protein>
<dbReference type="Proteomes" id="UP000298179">
    <property type="component" value="Unassembled WGS sequence"/>
</dbReference>
<feature type="domain" description="ABC-type glycine betaine transport system substrate-binding" evidence="2">
    <location>
        <begin position="29"/>
        <end position="311"/>
    </location>
</feature>
<dbReference type="AlphaFoldDB" id="A0A4Y8RQP7"/>
<gene>
    <name evidence="3" type="ORF">E3C22_07010</name>
</gene>
<dbReference type="GO" id="GO:0043190">
    <property type="term" value="C:ATP-binding cassette (ABC) transporter complex"/>
    <property type="evidence" value="ECO:0007669"/>
    <property type="project" value="InterPro"/>
</dbReference>
<dbReference type="SUPFAM" id="SSF53850">
    <property type="entry name" value="Periplasmic binding protein-like II"/>
    <property type="match status" value="1"/>
</dbReference>
<dbReference type="Pfam" id="PF04069">
    <property type="entry name" value="OpuAC"/>
    <property type="match status" value="1"/>
</dbReference>
<evidence type="ECO:0000256" key="1">
    <source>
        <dbReference type="SAM" id="SignalP"/>
    </source>
</evidence>
<evidence type="ECO:0000259" key="2">
    <source>
        <dbReference type="Pfam" id="PF04069"/>
    </source>
</evidence>
<reference evidence="3 4" key="1">
    <citation type="submission" date="2019-03" db="EMBL/GenBank/DDBJ databases">
        <title>Jiella endophytica sp. nov., a novel endophytic bacterium isolated from root of Ficus microcarpa Linn. f.</title>
        <authorList>
            <person name="Tuo L."/>
        </authorList>
    </citation>
    <scope>NUCLEOTIDE SEQUENCE [LARGE SCALE GENOMIC DNA]</scope>
    <source>
        <strain evidence="3 4">CBS5Q-3</strain>
    </source>
</reference>
<keyword evidence="4" id="KW-1185">Reference proteome</keyword>
<dbReference type="RefSeq" id="WP_134761294.1">
    <property type="nucleotide sequence ID" value="NZ_SOZD01000002.1"/>
</dbReference>
<dbReference type="OrthoDB" id="9786266at2"/>
<accession>A0A4Y8RQP7</accession>
<organism evidence="3 4">
    <name type="scientific">Jiella endophytica</name>
    <dbReference type="NCBI Taxonomy" id="2558362"/>
    <lineage>
        <taxon>Bacteria</taxon>
        <taxon>Pseudomonadati</taxon>
        <taxon>Pseudomonadota</taxon>
        <taxon>Alphaproteobacteria</taxon>
        <taxon>Hyphomicrobiales</taxon>
        <taxon>Aurantimonadaceae</taxon>
        <taxon>Jiella</taxon>
    </lineage>
</organism>
<feature type="signal peptide" evidence="1">
    <location>
        <begin position="1"/>
        <end position="23"/>
    </location>
</feature>
<dbReference type="Gene3D" id="3.40.190.10">
    <property type="entry name" value="Periplasmic binding protein-like II"/>
    <property type="match status" value="1"/>
</dbReference>
<proteinExistence type="predicted"/>
<evidence type="ECO:0000313" key="3">
    <source>
        <dbReference type="EMBL" id="TFF25124.1"/>
    </source>
</evidence>